<comment type="subcellular location">
    <subcellularLocation>
        <location evidence="2">Cytoplasm</location>
    </subcellularLocation>
    <subcellularLocation>
        <location evidence="1">Membrane</location>
        <topology evidence="1">Multi-pass membrane protein</topology>
    </subcellularLocation>
</comment>
<evidence type="ECO:0000256" key="10">
    <source>
        <dbReference type="ARBA" id="ARBA00022989"/>
    </source>
</evidence>
<evidence type="ECO:0000256" key="11">
    <source>
        <dbReference type="ARBA" id="ARBA00023038"/>
    </source>
</evidence>
<dbReference type="InterPro" id="IPR033724">
    <property type="entry name" value="PET_testin"/>
</dbReference>
<evidence type="ECO:0000256" key="4">
    <source>
        <dbReference type="ARBA" id="ARBA00022490"/>
    </source>
</evidence>
<keyword evidence="9 13" id="KW-0862">Zinc</keyword>
<evidence type="ECO:0000313" key="18">
    <source>
        <dbReference type="Proteomes" id="UP000276991"/>
    </source>
</evidence>
<keyword evidence="7 13" id="KW-0479">Metal-binding</keyword>
<feature type="transmembrane region" description="Helical" evidence="14">
    <location>
        <begin position="566"/>
        <end position="586"/>
    </location>
</feature>
<feature type="transmembrane region" description="Helical" evidence="14">
    <location>
        <begin position="689"/>
        <end position="706"/>
    </location>
</feature>
<dbReference type="NCBIfam" id="TIGR00803">
    <property type="entry name" value="nst"/>
    <property type="match status" value="1"/>
</dbReference>
<gene>
    <name evidence="17" type="ORF">NAV_LOCUS2135</name>
</gene>
<dbReference type="InterPro" id="IPR010442">
    <property type="entry name" value="PET_domain"/>
</dbReference>
<dbReference type="PROSITE" id="PS50023">
    <property type="entry name" value="LIM_DOMAIN_2"/>
    <property type="match status" value="1"/>
</dbReference>
<evidence type="ECO:0000256" key="13">
    <source>
        <dbReference type="PROSITE-ProRule" id="PRU00125"/>
    </source>
</evidence>
<evidence type="ECO:0000313" key="17">
    <source>
        <dbReference type="EMBL" id="VBB27305.1"/>
    </source>
</evidence>
<keyword evidence="5" id="KW-0762">Sugar transport</keyword>
<feature type="domain" description="PET" evidence="16">
    <location>
        <begin position="127"/>
        <end position="235"/>
    </location>
</feature>
<evidence type="ECO:0000256" key="2">
    <source>
        <dbReference type="ARBA" id="ARBA00004496"/>
    </source>
</evidence>
<dbReference type="SUPFAM" id="SSF57716">
    <property type="entry name" value="Glucocorticoid receptor-like (DNA-binding domain)"/>
    <property type="match status" value="1"/>
</dbReference>
<dbReference type="GO" id="GO:0000139">
    <property type="term" value="C:Golgi membrane"/>
    <property type="evidence" value="ECO:0007669"/>
    <property type="project" value="InterPro"/>
</dbReference>
<dbReference type="SMART" id="SM00132">
    <property type="entry name" value="LIM"/>
    <property type="match status" value="1"/>
</dbReference>
<keyword evidence="12 14" id="KW-0472">Membrane</keyword>
<keyword evidence="18" id="KW-1185">Reference proteome</keyword>
<dbReference type="Gene3D" id="2.10.110.10">
    <property type="entry name" value="Cysteine Rich Protein"/>
    <property type="match status" value="1"/>
</dbReference>
<evidence type="ECO:0000256" key="8">
    <source>
        <dbReference type="ARBA" id="ARBA00022737"/>
    </source>
</evidence>
<evidence type="ECO:0008006" key="19">
    <source>
        <dbReference type="Google" id="ProtNLM"/>
    </source>
</evidence>
<keyword evidence="6 14" id="KW-0812">Transmembrane</keyword>
<keyword evidence="4" id="KW-0963">Cytoplasm</keyword>
<dbReference type="InterPro" id="IPR007271">
    <property type="entry name" value="Nuc_sug_transpt"/>
</dbReference>
<feature type="transmembrane region" description="Helical" evidence="14">
    <location>
        <begin position="666"/>
        <end position="683"/>
    </location>
</feature>
<evidence type="ECO:0000256" key="5">
    <source>
        <dbReference type="ARBA" id="ARBA00022597"/>
    </source>
</evidence>
<dbReference type="Pfam" id="PF06297">
    <property type="entry name" value="PET"/>
    <property type="match status" value="1"/>
</dbReference>
<feature type="transmembrane region" description="Helical" evidence="14">
    <location>
        <begin position="631"/>
        <end position="654"/>
    </location>
</feature>
<dbReference type="CDD" id="cd09341">
    <property type="entry name" value="LIM2_Testin_like"/>
    <property type="match status" value="1"/>
</dbReference>
<reference evidence="17 18" key="1">
    <citation type="submission" date="2018-08" db="EMBL/GenBank/DDBJ databases">
        <authorList>
            <person name="Laetsch R D."/>
            <person name="Stevens L."/>
            <person name="Kumar S."/>
            <person name="Blaxter L. M."/>
        </authorList>
    </citation>
    <scope>NUCLEOTIDE SEQUENCE [LARGE SCALE GENOMIC DNA]</scope>
</reference>
<evidence type="ECO:0000256" key="7">
    <source>
        <dbReference type="ARBA" id="ARBA00022723"/>
    </source>
</evidence>
<dbReference type="PANTHER" id="PTHR10231">
    <property type="entry name" value="NUCLEOTIDE-SUGAR TRANSMEMBRANE TRANSPORTER"/>
    <property type="match status" value="1"/>
</dbReference>
<feature type="transmembrane region" description="Helical" evidence="14">
    <location>
        <begin position="424"/>
        <end position="448"/>
    </location>
</feature>
<keyword evidence="10 14" id="KW-1133">Transmembrane helix</keyword>
<sequence>MVEVMTSEVDCRRGAHVNPDIFKLENKPKNILCHEIGAGSRCLKCDCPGLDLHYWRKMCKVCSCRMDDHDVILPRNMDHGQIVIGRLFDFLPEFESKLRLHSPSPSLSNSKKAYHVPNTKLEKIRLDSMYNVRFEDTKEKNKMSEYTWVPTTDRVLAEKYFSALPESERPIADTEGALNRRHKLQYQLPHHDSDASAAKSLKTELDRKEHAKYVNTVKERIVGVGKLIEFSETNTLNDSWKTTGSGSHDIGSISLQDNYGLIFSKEYTFAEDKSWHLDHFCCFGCDMQLGGHRYMMKDEQPYCFNCYMERYAKTCRFCLIKIAPDQQRISFKDLHWHAGDDCFRKVILILIPMTGKDNEVLIDRNQQLGDGCKKFDPMKISVVRKHTGSPGIILQLSALIWLTLQNSAHTLLLRYSRVRVVEKVFLPSVAVFFTEVLKLITCLLFIIYEEKGEAVGWTWKELRMLGLVKQEVFYNSKDTFKVCIPAVIYIIQNNLFYVAASHLEVAAYMVTAQLKIFTTAIFAVIILKRTITKRQWLSLGVLFVGICLVQLDQHGTKKTLSFNDPYLGFLASVSACILSGFAGIYFEKILKTSPSISVWMRNVQLAVFGIPSSFTASIMKDHGIIFNEGMLYGFDMLVWIVVFWYCIGGLSVAVCIKYSGNIAKNFATAAAIVISMVASIFLFDFIPNPLFLLGTGLVITSIFLYSNS</sequence>
<dbReference type="FunFam" id="2.10.110.10:FF:000005">
    <property type="entry name" value="Testin isoform 1"/>
    <property type="match status" value="1"/>
</dbReference>
<dbReference type="SUPFAM" id="SSF103481">
    <property type="entry name" value="Multidrug resistance efflux transporter EmrE"/>
    <property type="match status" value="1"/>
</dbReference>
<name>A0A498S6R6_ACAVI</name>
<protein>
    <recommendedName>
        <fullName evidence="19">LIM zinc-binding domain-containing protein</fullName>
    </recommendedName>
</protein>
<dbReference type="InterPro" id="IPR001781">
    <property type="entry name" value="Znf_LIM"/>
</dbReference>
<feature type="domain" description="LIM zinc-binding" evidence="15">
    <location>
        <begin position="253"/>
        <end position="313"/>
    </location>
</feature>
<evidence type="ECO:0000256" key="1">
    <source>
        <dbReference type="ARBA" id="ARBA00004141"/>
    </source>
</evidence>
<feature type="transmembrane region" description="Helical" evidence="14">
    <location>
        <begin position="392"/>
        <end position="412"/>
    </location>
</feature>
<feature type="transmembrane region" description="Helical" evidence="14">
    <location>
        <begin position="598"/>
        <end position="619"/>
    </location>
</feature>
<evidence type="ECO:0000259" key="15">
    <source>
        <dbReference type="PROSITE" id="PS50023"/>
    </source>
</evidence>
<dbReference type="Proteomes" id="UP000276991">
    <property type="component" value="Unassembled WGS sequence"/>
</dbReference>
<accession>A0A498S6R6</accession>
<keyword evidence="11 13" id="KW-0440">LIM domain</keyword>
<evidence type="ECO:0000256" key="3">
    <source>
        <dbReference type="ARBA" id="ARBA00009976"/>
    </source>
</evidence>
<dbReference type="EMBL" id="UPTC01000211">
    <property type="protein sequence ID" value="VBB27305.1"/>
    <property type="molecule type" value="Genomic_DNA"/>
</dbReference>
<keyword evidence="5" id="KW-0813">Transport</keyword>
<dbReference type="PROSITE" id="PS51303">
    <property type="entry name" value="PET"/>
    <property type="match status" value="1"/>
</dbReference>
<dbReference type="GO" id="GO:0015165">
    <property type="term" value="F:pyrimidine nucleotide-sugar transmembrane transporter activity"/>
    <property type="evidence" value="ECO:0007669"/>
    <property type="project" value="InterPro"/>
</dbReference>
<evidence type="ECO:0000259" key="16">
    <source>
        <dbReference type="PROSITE" id="PS51303"/>
    </source>
</evidence>
<comment type="similarity">
    <text evidence="3">Belongs to the nucleotide-sugar transporter family. SLC35A subfamily.</text>
</comment>
<proteinExistence type="inferred from homology"/>
<dbReference type="Pfam" id="PF00412">
    <property type="entry name" value="LIM"/>
    <property type="match status" value="1"/>
</dbReference>
<dbReference type="GO" id="GO:0008270">
    <property type="term" value="F:zinc ion binding"/>
    <property type="evidence" value="ECO:0007669"/>
    <property type="project" value="InterPro"/>
</dbReference>
<dbReference type="OrthoDB" id="10069167at2759"/>
<dbReference type="InterPro" id="IPR037185">
    <property type="entry name" value="EmrE-like"/>
</dbReference>
<feature type="transmembrane region" description="Helical" evidence="14">
    <location>
        <begin position="505"/>
        <end position="527"/>
    </location>
</feature>
<dbReference type="Pfam" id="PF04142">
    <property type="entry name" value="Nuc_sug_transp"/>
    <property type="match status" value="1"/>
</dbReference>
<evidence type="ECO:0000256" key="9">
    <source>
        <dbReference type="ARBA" id="ARBA00022833"/>
    </source>
</evidence>
<evidence type="ECO:0000256" key="12">
    <source>
        <dbReference type="ARBA" id="ARBA00023136"/>
    </source>
</evidence>
<feature type="transmembrane region" description="Helical" evidence="14">
    <location>
        <begin position="536"/>
        <end position="554"/>
    </location>
</feature>
<keyword evidence="8" id="KW-0677">Repeat</keyword>
<dbReference type="Gene3D" id="1.10.3730.20">
    <property type="match status" value="1"/>
</dbReference>
<dbReference type="AlphaFoldDB" id="A0A498S6R6"/>
<dbReference type="CDD" id="cd09829">
    <property type="entry name" value="PET_testin"/>
    <property type="match status" value="1"/>
</dbReference>
<organism evidence="17 18">
    <name type="scientific">Acanthocheilonema viteae</name>
    <name type="common">Filarial nematode worm</name>
    <name type="synonym">Dipetalonema viteae</name>
    <dbReference type="NCBI Taxonomy" id="6277"/>
    <lineage>
        <taxon>Eukaryota</taxon>
        <taxon>Metazoa</taxon>
        <taxon>Ecdysozoa</taxon>
        <taxon>Nematoda</taxon>
        <taxon>Chromadorea</taxon>
        <taxon>Rhabditida</taxon>
        <taxon>Spirurina</taxon>
        <taxon>Spiruromorpha</taxon>
        <taxon>Filarioidea</taxon>
        <taxon>Onchocercidae</taxon>
        <taxon>Acanthocheilonema</taxon>
    </lineage>
</organism>
<evidence type="ECO:0000256" key="14">
    <source>
        <dbReference type="SAM" id="Phobius"/>
    </source>
</evidence>
<evidence type="ECO:0000256" key="6">
    <source>
        <dbReference type="ARBA" id="ARBA00022692"/>
    </source>
</evidence>